<dbReference type="Proteomes" id="UP000325313">
    <property type="component" value="Unassembled WGS sequence"/>
</dbReference>
<keyword evidence="15" id="KW-0511">Multifunctional enzyme</keyword>
<evidence type="ECO:0000256" key="24">
    <source>
        <dbReference type="ARBA" id="ARBA00049534"/>
    </source>
</evidence>
<evidence type="ECO:0000256" key="20">
    <source>
        <dbReference type="ARBA" id="ARBA00044063"/>
    </source>
</evidence>
<dbReference type="GO" id="GO:0005524">
    <property type="term" value="F:ATP binding"/>
    <property type="evidence" value="ECO:0007669"/>
    <property type="project" value="UniProtKB-UniRule"/>
</dbReference>
<dbReference type="PROSITE" id="PS00866">
    <property type="entry name" value="CPSASE_1"/>
    <property type="match status" value="2"/>
</dbReference>
<dbReference type="NCBIfam" id="NF002032">
    <property type="entry name" value="PRK00856.1"/>
    <property type="match status" value="1"/>
</dbReference>
<dbReference type="SUPFAM" id="SSF52317">
    <property type="entry name" value="Class I glutamine amidotransferase-like"/>
    <property type="match status" value="1"/>
</dbReference>
<dbReference type="Gene3D" id="3.40.50.1380">
    <property type="entry name" value="Methylglyoxal synthase-like domain"/>
    <property type="match status" value="1"/>
</dbReference>
<dbReference type="GO" id="GO:0004087">
    <property type="term" value="F:carbamoyl-phosphate synthase (ammonia) activity"/>
    <property type="evidence" value="ECO:0007669"/>
    <property type="project" value="UniProtKB-EC"/>
</dbReference>
<dbReference type="GO" id="GO:0005951">
    <property type="term" value="C:carbamoyl-phosphate synthase complex"/>
    <property type="evidence" value="ECO:0007669"/>
    <property type="project" value="TreeGrafter"/>
</dbReference>
<keyword evidence="10" id="KW-0677">Repeat</keyword>
<dbReference type="FunFam" id="3.30.1490.20:FF:000001">
    <property type="entry name" value="Carbamoyl-phosphate synthase large chain"/>
    <property type="match status" value="1"/>
</dbReference>
<dbReference type="InterPro" id="IPR006274">
    <property type="entry name" value="CarbamoylP_synth_ssu"/>
</dbReference>
<dbReference type="PROSITE" id="PS00867">
    <property type="entry name" value="CPSASE_2"/>
    <property type="match status" value="2"/>
</dbReference>
<dbReference type="HAMAP" id="MF_01209">
    <property type="entry name" value="CPSase_S_chain"/>
    <property type="match status" value="1"/>
</dbReference>
<dbReference type="InterPro" id="IPR005480">
    <property type="entry name" value="CPSase_lsu_oligo"/>
</dbReference>
<dbReference type="FunFam" id="3.40.50.880:FF:000025">
    <property type="entry name" value="Bifunctional pyrimidine biosynthesis protein"/>
    <property type="match status" value="1"/>
</dbReference>
<keyword evidence="13 27" id="KW-0067">ATP-binding</keyword>
<dbReference type="PANTHER" id="PTHR11405:SF5">
    <property type="entry name" value="CAD PROTEIN"/>
    <property type="match status" value="1"/>
</dbReference>
<dbReference type="GO" id="GO:0046872">
    <property type="term" value="F:metal ion binding"/>
    <property type="evidence" value="ECO:0007669"/>
    <property type="project" value="InterPro"/>
</dbReference>
<dbReference type="SMART" id="SM00851">
    <property type="entry name" value="MGS"/>
    <property type="match status" value="1"/>
</dbReference>
<dbReference type="Pfam" id="PF00185">
    <property type="entry name" value="OTCace"/>
    <property type="match status" value="1"/>
</dbReference>
<dbReference type="Gene3D" id="1.10.1030.10">
    <property type="entry name" value="Carbamoyl-phosphate synthetase, large subunit oligomerisation domain"/>
    <property type="match status" value="1"/>
</dbReference>
<dbReference type="InterPro" id="IPR058047">
    <property type="entry name" value="CPSase_preATP-grasp"/>
</dbReference>
<dbReference type="FunFam" id="3.40.50.1380:FF:000005">
    <property type="entry name" value="CAD protein-like isoform X1"/>
    <property type="match status" value="1"/>
</dbReference>
<dbReference type="EC" id="6.3.4.16" evidence="20"/>
<dbReference type="PROSITE" id="PS00097">
    <property type="entry name" value="CARBAMOYLTRANSFERASE"/>
    <property type="match status" value="1"/>
</dbReference>
<dbReference type="Pfam" id="PF00117">
    <property type="entry name" value="GATase"/>
    <property type="match status" value="1"/>
</dbReference>
<dbReference type="HAMAP" id="MF_00001">
    <property type="entry name" value="Asp_carb_tr"/>
    <property type="match status" value="1"/>
</dbReference>
<evidence type="ECO:0000256" key="16">
    <source>
        <dbReference type="ARBA" id="ARBA00043968"/>
    </source>
</evidence>
<dbReference type="FunFam" id="3.40.50.1370:FF:000005">
    <property type="entry name" value="CAD protein-like isoform X1"/>
    <property type="match status" value="1"/>
</dbReference>
<dbReference type="EC" id="2.1.3.2" evidence="6"/>
<dbReference type="EC" id="3.5.1.2" evidence="5"/>
<dbReference type="Gene3D" id="3.40.50.1370">
    <property type="entry name" value="Aspartate/ornithine carbamoyltransferase"/>
    <property type="match status" value="2"/>
</dbReference>
<comment type="caution">
    <text evidence="31">The sequence shown here is derived from an EMBL/GenBank/DDBJ whole genome shotgun (WGS) entry which is preliminary data.</text>
</comment>
<dbReference type="InterPro" id="IPR017926">
    <property type="entry name" value="GATASE"/>
</dbReference>
<dbReference type="Pfam" id="PF02787">
    <property type="entry name" value="CPSase_L_D3"/>
    <property type="match status" value="1"/>
</dbReference>
<dbReference type="PROSITE" id="PS51273">
    <property type="entry name" value="GATASE_TYPE_1"/>
    <property type="match status" value="1"/>
</dbReference>
<evidence type="ECO:0000259" key="30">
    <source>
        <dbReference type="PROSITE" id="PS51855"/>
    </source>
</evidence>
<dbReference type="SUPFAM" id="SSF48108">
    <property type="entry name" value="Carbamoyl phosphate synthetase, large subunit connection domain"/>
    <property type="match status" value="1"/>
</dbReference>
<dbReference type="InterPro" id="IPR006132">
    <property type="entry name" value="Asp/Orn_carbamoyltranf_P-bd"/>
</dbReference>
<evidence type="ECO:0000256" key="19">
    <source>
        <dbReference type="ARBA" id="ARBA00043998"/>
    </source>
</evidence>
<dbReference type="InterPro" id="IPR036901">
    <property type="entry name" value="Asp/Orn_carbamoylTrfase_sf"/>
</dbReference>
<evidence type="ECO:0000256" key="11">
    <source>
        <dbReference type="ARBA" id="ARBA00022741"/>
    </source>
</evidence>
<evidence type="ECO:0000256" key="1">
    <source>
        <dbReference type="ARBA" id="ARBA00001947"/>
    </source>
</evidence>
<comment type="similarity">
    <text evidence="19">In the 2nd section; belongs to the CarB family.</text>
</comment>
<dbReference type="SMART" id="SM01096">
    <property type="entry name" value="CPSase_L_D3"/>
    <property type="match status" value="1"/>
</dbReference>
<dbReference type="GO" id="GO:0004359">
    <property type="term" value="F:glutaminase activity"/>
    <property type="evidence" value="ECO:0007669"/>
    <property type="project" value="UniProtKB-EC"/>
</dbReference>
<keyword evidence="7" id="KW-0597">Phosphoprotein</keyword>
<dbReference type="NCBIfam" id="TIGR01369">
    <property type="entry name" value="CPSaseII_lrg"/>
    <property type="match status" value="1"/>
</dbReference>
<evidence type="ECO:0000256" key="14">
    <source>
        <dbReference type="ARBA" id="ARBA00022975"/>
    </source>
</evidence>
<comment type="catalytic activity">
    <reaction evidence="22">
        <text>hydrogencarbonate + L-glutamine + 2 ATP + H2O = carbamoyl phosphate + L-glutamate + 2 ADP + phosphate + 2 H(+)</text>
        <dbReference type="Rhea" id="RHEA:18633"/>
        <dbReference type="ChEBI" id="CHEBI:15377"/>
        <dbReference type="ChEBI" id="CHEBI:15378"/>
        <dbReference type="ChEBI" id="CHEBI:17544"/>
        <dbReference type="ChEBI" id="CHEBI:29985"/>
        <dbReference type="ChEBI" id="CHEBI:30616"/>
        <dbReference type="ChEBI" id="CHEBI:43474"/>
        <dbReference type="ChEBI" id="CHEBI:58228"/>
        <dbReference type="ChEBI" id="CHEBI:58359"/>
        <dbReference type="ChEBI" id="CHEBI:456216"/>
        <dbReference type="EC" id="6.3.5.5"/>
    </reaction>
</comment>
<dbReference type="InterPro" id="IPR016185">
    <property type="entry name" value="PreATP-grasp_dom_sf"/>
</dbReference>
<comment type="similarity">
    <text evidence="16">In the 3rd section; belongs to the metallo-dependent hydrolases superfamily. DHOase family. CAD subfamily.</text>
</comment>
<evidence type="ECO:0000256" key="25">
    <source>
        <dbReference type="ARBA" id="ARBA00058513"/>
    </source>
</evidence>
<dbReference type="FunFam" id="3.50.30.20:FF:000002">
    <property type="entry name" value="Carbamoyl-phosphate synthase 1, mitochondrial"/>
    <property type="match status" value="1"/>
</dbReference>
<dbReference type="Pfam" id="PF00988">
    <property type="entry name" value="CPSase_sm_chain"/>
    <property type="match status" value="1"/>
</dbReference>
<dbReference type="EC" id="6.3.5.5" evidence="4"/>
<evidence type="ECO:0000256" key="3">
    <source>
        <dbReference type="ARBA" id="ARBA00004852"/>
    </source>
</evidence>
<evidence type="ECO:0000256" key="21">
    <source>
        <dbReference type="ARBA" id="ARBA00047359"/>
    </source>
</evidence>
<dbReference type="Pfam" id="PF02729">
    <property type="entry name" value="OTCace_N"/>
    <property type="match status" value="1"/>
</dbReference>
<dbReference type="SUPFAM" id="SSF52021">
    <property type="entry name" value="Carbamoyl phosphate synthetase, small subunit N-terminal domain"/>
    <property type="match status" value="1"/>
</dbReference>
<dbReference type="InterPro" id="IPR036914">
    <property type="entry name" value="MGS-like_dom_sf"/>
</dbReference>
<dbReference type="PRINTS" id="PR00100">
    <property type="entry name" value="AOTCASE"/>
</dbReference>
<dbReference type="FunFam" id="1.10.1030.10:FF:000001">
    <property type="entry name" value="Carbamoyl-phosphate synthase large chain"/>
    <property type="match status" value="1"/>
</dbReference>
<dbReference type="InterPro" id="IPR035686">
    <property type="entry name" value="CPSase_GATase1"/>
</dbReference>
<dbReference type="InterPro" id="IPR006275">
    <property type="entry name" value="CPSase_lsu"/>
</dbReference>
<dbReference type="EMBL" id="VDEP01000035">
    <property type="protein sequence ID" value="KAA1136591.1"/>
    <property type="molecule type" value="Genomic_DNA"/>
</dbReference>
<evidence type="ECO:0000256" key="18">
    <source>
        <dbReference type="ARBA" id="ARBA00043984"/>
    </source>
</evidence>
<comment type="catalytic activity">
    <reaction evidence="21">
        <text>hydrogencarbonate + NH4(+) + 2 ATP = carbamoyl phosphate + 2 ADP + phosphate + 2 H(+)</text>
        <dbReference type="Rhea" id="RHEA:18029"/>
        <dbReference type="ChEBI" id="CHEBI:15378"/>
        <dbReference type="ChEBI" id="CHEBI:17544"/>
        <dbReference type="ChEBI" id="CHEBI:28938"/>
        <dbReference type="ChEBI" id="CHEBI:30616"/>
        <dbReference type="ChEBI" id="CHEBI:43474"/>
        <dbReference type="ChEBI" id="CHEBI:58228"/>
        <dbReference type="ChEBI" id="CHEBI:456216"/>
        <dbReference type="EC" id="6.3.4.16"/>
    </reaction>
</comment>
<dbReference type="Gene3D" id="3.40.50.20">
    <property type="match status" value="2"/>
</dbReference>
<feature type="region of interest" description="Disordered" evidence="28">
    <location>
        <begin position="40"/>
        <end position="68"/>
    </location>
</feature>
<dbReference type="InterPro" id="IPR006131">
    <property type="entry name" value="Asp_carbamoyltransf_Asp/Orn-bd"/>
</dbReference>
<evidence type="ECO:0000256" key="27">
    <source>
        <dbReference type="PROSITE-ProRule" id="PRU00409"/>
    </source>
</evidence>
<evidence type="ECO:0000256" key="9">
    <source>
        <dbReference type="ARBA" id="ARBA00022679"/>
    </source>
</evidence>
<dbReference type="SUPFAM" id="SSF56059">
    <property type="entry name" value="Glutathione synthetase ATP-binding domain-like"/>
    <property type="match status" value="2"/>
</dbReference>
<sequence>MSGLDNGILDGSPLTSPIASISGTEPLDVAARRAAAIKGPNGVRSPVMSRSPSISGHQRGIHSLPPATPSVPALNGLYTAAVGESEDGNPSAREGLSKKIMVLELADGTIYQGYGFGLPGKSVTGECVFQTGMVGYPESLTDPSYKGQILVLTYPMIGSYGVPKREDILLPTQFESSQIHVAALVVGSYSGDGEDFSHHLAESPLGQWLQEQGVPAICGVDTRALTKKIRERGVMLAKLLSKSTSPPASSSNSSVQKAPLSRLSGFGPPRESWRADYIDIPLHDFNMENLVQLVSRTEPTLYQPQHLPAHAQPAQVLQHPTKSRPLRILALDVGMKYNQIRCFLRRGVEVMVVPWDHDFLNPSVEEPGSFDGLFISNGPGDPKLAEAPILRIRQAVEMKSFPIFGICLGHQLLALAVGAKTMKLKYGNRGQNIPCTDLQSGRCYITSQNHGYAVDTASLPEDWKELFVNANDQSNEGIYSTHYPYFSVQFHPESAPGPQDTEFLFDVFVKSVTSFAKDGTFLPVTMPGGSAHENSLKNPKVHVKKVLVLGSGGLSIGQAGEFDYSGSQAIKALQEEGVYTILINPNIATIQTSKGLADKVYFLPVTPEFVRKVIRHERPDGIYCTFGGQTALSVGIALADEFEGLGVKVLGTPISTVVTTEDRELFASAMAEIGEKCATSASATSIDESLKAANQIGYPVIVRAAYALGGLGSGFANNDEELRELCDKAFAISTQVLIERSMKGWKEIEYEVVRDCRNNCITVCNMENFDPLGIHTGDSIVVAPSQTLSDADYQMLRTTAINVIRHLGVVGECNIQYALNPRSKEYAIIEVNARLSRSSALASKATGYPLAFIAAKLGLGIPLNEIRNSVTKVTSACFEPSLDYCVVKMPRWDLKKFQRVSSKLGSSMKSVGEVMAIGRNFEEAIQKAIRSVDPSFTGFDKNSIVSQDELKQELTQPTDRRIFAIANAFNAGWTLDEVWEMTRIDKWFLSKLKHLVTMENIVRKYHASNFPVNLLRYTKQLGFSDNQLSRFLNSNELAIRRLRLEFGIMPFVKQIDTVAAEFPAFTNYLFTSYNATEHDVTFDDRGIIVLGSGVYRIGSSVEFDWCAVRAIRTLRGRGLRTVMVNYNPETVSTDFDEADRLYFENISLETVLDIYDLEKSSGVIISMGGQTPNNIALPLHRQNVKILGTSPEMIDNAENRYKFSRMLDKIGVDQPRWKELTTIEEAHLFCETVGYPVLVRPSYVLSGAAMNVAYSADDLSAYLAQAAQVSREYPVVVTKYIEGAKEIEMDAVARHGKLVMHYICEHVENAGVHSGDATLILPPQDLDPETVRRIEIATEKIGNALNITGPFNIQFIAKNNDIKVIECNVRASRSFPFVSKVTGIDAVAMATDAMMGFPVQPYPASTMPKDYVGVKAPQFSFSRLAGADPVLGVEMSSTGEVACFGKDKYEAYLKAILATNVRLPKKSVLFSIGAYADKLEMLPSVERLHRLGYTIYGTAGTNDFITEHGIPCKFLEAFSSQEEAKGQKAEYSLIDHLKQGKVDLFINLPSRNRFRRPQQHISLGYRARRTAIDHAIPLITNVKNAKILIEGLARYPTLSISSIDAKSSHRTIRLPGLVDSACFVNSLISPNSDSLEQITATAVKSGFLTLLVSGIGGDGRIDDSKTLALVKSSISTRAHCNYSFVVAATAHNVNSLEGPDISLTSALMLPFEREWNGANQAVAIAAHFNHWPLDKPILTDAKTTNLASILLFASLHNRSVHVLDVRTAADIELILLSKQKGLKVTADVTIYSLFLNQSMYPQAQCLPTVEDQEVMWEHLEHIDTLSVGRLPFELAEELGKPYAPGDGYEECIQLLLSAISQGKLTLEDITLRCSENPARIFNIPPPMGTYVEVEVDRSHKFTSSSWSPLQDQMFNGHVHRVVFHEETVCLDGFSHSKSGTGKHLNQAPISISRTASELQTPYGHAGANKTKPTFPVSNLIDSPQGAVNRSTLRSTSGMINGSPNVRADEAGQPFEPGTLPIIRSGSHTRSLQSGLPEVQQTSGSFTPQLIPREPSSPHLGFERNPAFHQRHILSVNQFSRHDLHGLFSIAQEMRTQVERNGVLDILKGKVICSMFYEPSTRTSASFEAAMCRLGGRVVSISADQSSTAKGESLPDTIRTLGCYGDAIILRHPVAGSSRSAANVSPVPIINAGDGVGEHPTQAFLDVYTIREELGTVNGLTITMVGDLKNGRTVHSLVKLLCLYQVNLIFVSPRSLALPDSIKQEVARAGISFEQSNHLEEVIGRTDVLYVTRVQQERFTSQAEYEAVKGSYRINHDLLSRARKHTIVLHPLPRNAEIDAEVDLDPLRAAYFRQMRYGLFVKGLLSVSLNQIQIQELGETS</sequence>
<dbReference type="GO" id="GO:0004070">
    <property type="term" value="F:aspartate carbamoyltransferase activity"/>
    <property type="evidence" value="ECO:0007669"/>
    <property type="project" value="UniProtKB-EC"/>
</dbReference>
<dbReference type="InterPro" id="IPR005479">
    <property type="entry name" value="CPAse_ATP-bd"/>
</dbReference>
<dbReference type="InterPro" id="IPR005483">
    <property type="entry name" value="CPSase_dom"/>
</dbReference>
<comment type="catalytic activity">
    <reaction evidence="23">
        <text>carbamoyl phosphate + L-aspartate = N-carbamoyl-L-aspartate + phosphate + H(+)</text>
        <dbReference type="Rhea" id="RHEA:20013"/>
        <dbReference type="ChEBI" id="CHEBI:15378"/>
        <dbReference type="ChEBI" id="CHEBI:29991"/>
        <dbReference type="ChEBI" id="CHEBI:32814"/>
        <dbReference type="ChEBI" id="CHEBI:43474"/>
        <dbReference type="ChEBI" id="CHEBI:58228"/>
        <dbReference type="EC" id="2.1.3.2"/>
    </reaction>
</comment>
<dbReference type="NCBIfam" id="TIGR01368">
    <property type="entry name" value="CPSaseIIsmall"/>
    <property type="match status" value="1"/>
</dbReference>
<dbReference type="FunFam" id="3.40.50.20:FF:000011">
    <property type="entry name" value="CAD protein-like isoform X1"/>
    <property type="match status" value="1"/>
</dbReference>
<evidence type="ECO:0000256" key="7">
    <source>
        <dbReference type="ARBA" id="ARBA00022553"/>
    </source>
</evidence>
<dbReference type="SUPFAM" id="SSF52335">
    <property type="entry name" value="Methylglyoxal synthase-like"/>
    <property type="match status" value="1"/>
</dbReference>
<reference evidence="31 32" key="1">
    <citation type="submission" date="2019-05" db="EMBL/GenBank/DDBJ databases">
        <title>Emergence of the Ug99 lineage of the wheat stem rust pathogen through somatic hybridization.</title>
        <authorList>
            <person name="Li F."/>
            <person name="Upadhyaya N.M."/>
            <person name="Sperschneider J."/>
            <person name="Matny O."/>
            <person name="Nguyen-Phuc H."/>
            <person name="Mago R."/>
            <person name="Raley C."/>
            <person name="Miller M.E."/>
            <person name="Silverstein K.A.T."/>
            <person name="Henningsen E."/>
            <person name="Hirsch C.D."/>
            <person name="Visser B."/>
            <person name="Pretorius Z.A."/>
            <person name="Steffenson B.J."/>
            <person name="Schwessinger B."/>
            <person name="Dodds P.N."/>
            <person name="Figueroa M."/>
        </authorList>
    </citation>
    <scope>NUCLEOTIDE SEQUENCE [LARGE SCALE GENOMIC DNA]</scope>
    <source>
        <strain evidence="31 32">Ug99</strain>
    </source>
</reference>
<dbReference type="InterPro" id="IPR029062">
    <property type="entry name" value="Class_I_gatase-like"/>
</dbReference>
<dbReference type="UniPathway" id="UPA00070">
    <property type="reaction ID" value="UER00115"/>
</dbReference>
<dbReference type="NCBIfam" id="TIGR00670">
    <property type="entry name" value="asp_carb_tr"/>
    <property type="match status" value="1"/>
</dbReference>
<dbReference type="NCBIfam" id="NF009455">
    <property type="entry name" value="PRK12815.1"/>
    <property type="match status" value="1"/>
</dbReference>
<comment type="pathway">
    <text evidence="2">Pyrimidine metabolism; UMP biosynthesis via de novo pathway; (S)-dihydroorotate from bicarbonate: step 1/3.</text>
</comment>
<dbReference type="SUPFAM" id="SSF51556">
    <property type="entry name" value="Metallo-dependent hydrolases"/>
    <property type="match status" value="1"/>
</dbReference>
<dbReference type="FunFam" id="3.20.20.140:FF:000036">
    <property type="entry name" value="Carbamoyl-phosphate synthase large chain"/>
    <property type="match status" value="1"/>
</dbReference>
<dbReference type="CDD" id="cd01423">
    <property type="entry name" value="MGS_CPS_I_III"/>
    <property type="match status" value="1"/>
</dbReference>
<dbReference type="Gene3D" id="3.40.50.880">
    <property type="match status" value="1"/>
</dbReference>
<keyword evidence="14" id="KW-0665">Pyrimidine biosynthesis</keyword>
<evidence type="ECO:0000256" key="4">
    <source>
        <dbReference type="ARBA" id="ARBA00012738"/>
    </source>
</evidence>
<dbReference type="SUPFAM" id="SSF53671">
    <property type="entry name" value="Aspartate/ornithine carbamoyltransferase"/>
    <property type="match status" value="1"/>
</dbReference>
<dbReference type="FunFam" id="3.30.470.20:FF:000001">
    <property type="entry name" value="Carbamoyl-phosphate synthase large chain"/>
    <property type="match status" value="1"/>
</dbReference>
<evidence type="ECO:0000256" key="26">
    <source>
        <dbReference type="ARBA" id="ARBA00081752"/>
    </source>
</evidence>
<dbReference type="Gene3D" id="3.30.1490.20">
    <property type="entry name" value="ATP-grasp fold, A domain"/>
    <property type="match status" value="1"/>
</dbReference>
<evidence type="ECO:0000256" key="28">
    <source>
        <dbReference type="SAM" id="MobiDB-lite"/>
    </source>
</evidence>
<keyword evidence="11 27" id="KW-0547">Nucleotide-binding</keyword>
<proteinExistence type="inferred from homology"/>
<dbReference type="PRINTS" id="PR00101">
    <property type="entry name" value="ATCASE"/>
</dbReference>
<protein>
    <recommendedName>
        <fullName evidence="26">Pyrimidine-specific carbamoyl phosphate synthase-aspartate carbamoyl transferase</fullName>
        <ecNumber evidence="6">2.1.3.2</ecNumber>
        <ecNumber evidence="5">3.5.1.2</ecNumber>
        <ecNumber evidence="20">6.3.4.16</ecNumber>
        <ecNumber evidence="4">6.3.5.5</ecNumber>
    </recommendedName>
</protein>
<dbReference type="CDD" id="cd01744">
    <property type="entry name" value="GATase1_CPSase"/>
    <property type="match status" value="1"/>
</dbReference>
<dbReference type="InterPro" id="IPR036897">
    <property type="entry name" value="CarbamoylP_synth_lsu_oligo_sf"/>
</dbReference>
<accession>A0A5B0SEP5</accession>
<evidence type="ECO:0000256" key="8">
    <source>
        <dbReference type="ARBA" id="ARBA00022598"/>
    </source>
</evidence>
<dbReference type="PANTHER" id="PTHR11405">
    <property type="entry name" value="CARBAMOYLTRANSFERASE FAMILY MEMBER"/>
    <property type="match status" value="1"/>
</dbReference>
<dbReference type="PROSITE" id="PS51855">
    <property type="entry name" value="MGS"/>
    <property type="match status" value="1"/>
</dbReference>
<dbReference type="InterPro" id="IPR006130">
    <property type="entry name" value="Asp/Orn_carbamoylTrfase"/>
</dbReference>
<evidence type="ECO:0000256" key="22">
    <source>
        <dbReference type="ARBA" id="ARBA00048816"/>
    </source>
</evidence>
<evidence type="ECO:0000256" key="15">
    <source>
        <dbReference type="ARBA" id="ARBA00023268"/>
    </source>
</evidence>
<evidence type="ECO:0000256" key="23">
    <source>
        <dbReference type="ARBA" id="ARBA00048859"/>
    </source>
</evidence>
<dbReference type="NCBIfam" id="NF009475">
    <property type="entry name" value="PRK12838.1"/>
    <property type="match status" value="1"/>
</dbReference>
<evidence type="ECO:0000256" key="6">
    <source>
        <dbReference type="ARBA" id="ARBA00013008"/>
    </source>
</evidence>
<dbReference type="Pfam" id="PF25596">
    <property type="entry name" value="CPSase_L_D1"/>
    <property type="match status" value="2"/>
</dbReference>
<dbReference type="InterPro" id="IPR011761">
    <property type="entry name" value="ATP-grasp"/>
</dbReference>
<feature type="compositionally biased region" description="Low complexity" evidence="28">
    <location>
        <begin position="241"/>
        <end position="254"/>
    </location>
</feature>
<dbReference type="Gene3D" id="3.50.30.20">
    <property type="entry name" value="Carbamoyl-phosphate synthase small subunit, N-terminal domain"/>
    <property type="match status" value="1"/>
</dbReference>
<evidence type="ECO:0000256" key="12">
    <source>
        <dbReference type="ARBA" id="ARBA00022801"/>
    </source>
</evidence>
<dbReference type="GO" id="GO:0006541">
    <property type="term" value="P:glutamine metabolic process"/>
    <property type="evidence" value="ECO:0007669"/>
    <property type="project" value="InterPro"/>
</dbReference>
<dbReference type="Gene3D" id="3.20.20.140">
    <property type="entry name" value="Metal-dependent hydrolases"/>
    <property type="match status" value="1"/>
</dbReference>
<evidence type="ECO:0000256" key="5">
    <source>
        <dbReference type="ARBA" id="ARBA00012918"/>
    </source>
</evidence>
<dbReference type="FunFam" id="3.40.50.1370:FF:000002">
    <property type="entry name" value="Aspartate carbamoyltransferase 2"/>
    <property type="match status" value="1"/>
</dbReference>
<dbReference type="PRINTS" id="PR00099">
    <property type="entry name" value="CPSGATASE"/>
</dbReference>
<dbReference type="InterPro" id="IPR011607">
    <property type="entry name" value="MGS-like_dom"/>
</dbReference>
<dbReference type="InterPro" id="IPR002474">
    <property type="entry name" value="CarbamoylP_synth_ssu_N"/>
</dbReference>
<comment type="pathway">
    <text evidence="3">Pyrimidine metabolism; UMP biosynthesis via de novo pathway; (S)-dihydroorotate from bicarbonate: step 2/3.</text>
</comment>
<dbReference type="Gene3D" id="3.30.470.20">
    <property type="entry name" value="ATP-grasp fold, B domain"/>
    <property type="match status" value="2"/>
</dbReference>
<evidence type="ECO:0000313" key="32">
    <source>
        <dbReference type="Proteomes" id="UP000325313"/>
    </source>
</evidence>
<dbReference type="SUPFAM" id="SSF52440">
    <property type="entry name" value="PreATP-grasp domain"/>
    <property type="match status" value="2"/>
</dbReference>
<dbReference type="Pfam" id="PF02142">
    <property type="entry name" value="MGS"/>
    <property type="match status" value="1"/>
</dbReference>
<feature type="region of interest" description="Disordered" evidence="28">
    <location>
        <begin position="240"/>
        <end position="263"/>
    </location>
</feature>
<keyword evidence="12" id="KW-0378">Hydrolase</keyword>
<feature type="domain" description="ATP-grasp" evidence="29">
    <location>
        <begin position="667"/>
        <end position="859"/>
    </location>
</feature>
<evidence type="ECO:0000256" key="2">
    <source>
        <dbReference type="ARBA" id="ARBA00004812"/>
    </source>
</evidence>
<dbReference type="NCBIfam" id="NF003671">
    <property type="entry name" value="PRK05294.1"/>
    <property type="match status" value="1"/>
</dbReference>
<comment type="similarity">
    <text evidence="17">In the C-terminal section; belongs to the aspartate/ornithine carbamoyltransferase superfamily. ATCase family.</text>
</comment>
<evidence type="ECO:0000256" key="17">
    <source>
        <dbReference type="ARBA" id="ARBA00043979"/>
    </source>
</evidence>
<feature type="domain" description="ATP-grasp" evidence="29">
    <location>
        <begin position="1204"/>
        <end position="1395"/>
    </location>
</feature>
<evidence type="ECO:0000256" key="10">
    <source>
        <dbReference type="ARBA" id="ARBA00022737"/>
    </source>
</evidence>
<gene>
    <name evidence="31" type="ORF">PGTUg99_036076</name>
</gene>
<dbReference type="PRINTS" id="PR00098">
    <property type="entry name" value="CPSASE"/>
</dbReference>
<dbReference type="InterPro" id="IPR032466">
    <property type="entry name" value="Metal_Hydrolase"/>
</dbReference>
<dbReference type="GO" id="GO:0044205">
    <property type="term" value="P:'de novo' UMP biosynthetic process"/>
    <property type="evidence" value="ECO:0007669"/>
    <property type="project" value="UniProtKB-UniPathway"/>
</dbReference>
<name>A0A5B0SEP5_PUCGR</name>
<dbReference type="FunFam" id="3.30.470.20:FF:000004">
    <property type="entry name" value="Carbamoyl-phosphate synthase (glutamine-hydrolyzing)"/>
    <property type="match status" value="1"/>
</dbReference>
<dbReference type="GO" id="GO:0006207">
    <property type="term" value="P:'de novo' pyrimidine nucleobase biosynthetic process"/>
    <property type="evidence" value="ECO:0007669"/>
    <property type="project" value="InterPro"/>
</dbReference>
<keyword evidence="8" id="KW-0436">Ligase</keyword>
<comment type="cofactor">
    <cofactor evidence="1">
        <name>Zn(2+)</name>
        <dbReference type="ChEBI" id="CHEBI:29105"/>
    </cofactor>
</comment>
<dbReference type="FunFam" id="3.40.50.20:FF:000002">
    <property type="entry name" value="Carbamoyl-phosphate synthase large chain"/>
    <property type="match status" value="1"/>
</dbReference>
<organism evidence="31 32">
    <name type="scientific">Puccinia graminis f. sp. tritici</name>
    <dbReference type="NCBI Taxonomy" id="56615"/>
    <lineage>
        <taxon>Eukaryota</taxon>
        <taxon>Fungi</taxon>
        <taxon>Dikarya</taxon>
        <taxon>Basidiomycota</taxon>
        <taxon>Pucciniomycotina</taxon>
        <taxon>Pucciniomycetes</taxon>
        <taxon>Pucciniales</taxon>
        <taxon>Pucciniaceae</taxon>
        <taxon>Puccinia</taxon>
    </lineage>
</organism>
<keyword evidence="9" id="KW-0808">Transferase</keyword>
<evidence type="ECO:0000256" key="13">
    <source>
        <dbReference type="ARBA" id="ARBA00022840"/>
    </source>
</evidence>
<comment type="catalytic activity">
    <reaction evidence="24">
        <text>L-glutamine + H2O = L-glutamate + NH4(+)</text>
        <dbReference type="Rhea" id="RHEA:15889"/>
        <dbReference type="ChEBI" id="CHEBI:15377"/>
        <dbReference type="ChEBI" id="CHEBI:28938"/>
        <dbReference type="ChEBI" id="CHEBI:29985"/>
        <dbReference type="ChEBI" id="CHEBI:58359"/>
        <dbReference type="EC" id="3.5.1.2"/>
    </reaction>
</comment>
<feature type="domain" description="MGS-like" evidence="30">
    <location>
        <begin position="1461"/>
        <end position="1615"/>
    </location>
</feature>
<dbReference type="InterPro" id="IPR013815">
    <property type="entry name" value="ATP_grasp_subdomain_1"/>
</dbReference>
<evidence type="ECO:0000259" key="29">
    <source>
        <dbReference type="PROSITE" id="PS50975"/>
    </source>
</evidence>
<dbReference type="SMART" id="SM01097">
    <property type="entry name" value="CPSase_sm_chain"/>
    <property type="match status" value="1"/>
</dbReference>
<dbReference type="InterPro" id="IPR036480">
    <property type="entry name" value="CarbP_synth_ssu_N_sf"/>
</dbReference>
<dbReference type="PROSITE" id="PS50975">
    <property type="entry name" value="ATP_GRASP"/>
    <property type="match status" value="2"/>
</dbReference>
<dbReference type="Pfam" id="PF02786">
    <property type="entry name" value="CPSase_L_D2"/>
    <property type="match status" value="2"/>
</dbReference>
<dbReference type="GO" id="GO:0016597">
    <property type="term" value="F:amino acid binding"/>
    <property type="evidence" value="ECO:0007669"/>
    <property type="project" value="InterPro"/>
</dbReference>
<comment type="function">
    <text evidence="25">Multifunctional protein that encodes the first 2 enzymatic activities of the de novo pyrimidine pathway: carbamoylphosphate synthetase (CPSase; EC 6.3.5.5) and aspartate transcarbamylase (ATCase; EC 2.1.3.2). The CPSase-function is accomplished in 2 steps, by a glutamine-dependent amidotransferase activity (GATase) that binds and cleaves glutamine to produce ammonia, followed by an ammonium-dependent carbamoyl phosphate synthetase, which reacts with the ammonia, hydrogencarbonate and ATP to form carbamoyl phosphate. The endogenously produced carbamoyl phosphate is sequestered and channeled to the ATCase active site. ATCase then catalyzes the formation of carbamoyl-L-aspartate from L-aspartate and carbamoyl phosphate.</text>
</comment>
<dbReference type="GO" id="GO:0006526">
    <property type="term" value="P:L-arginine biosynthetic process"/>
    <property type="evidence" value="ECO:0007669"/>
    <property type="project" value="TreeGrafter"/>
</dbReference>
<comment type="similarity">
    <text evidence="18">In the N-terminal section; belongs to the CarA family.</text>
</comment>
<dbReference type="InterPro" id="IPR002082">
    <property type="entry name" value="Asp_carbamoyltransf"/>
</dbReference>
<dbReference type="GO" id="GO:0004088">
    <property type="term" value="F:carbamoyl-phosphate synthase (glutamine-hydrolyzing) activity"/>
    <property type="evidence" value="ECO:0007669"/>
    <property type="project" value="UniProtKB-EC"/>
</dbReference>
<evidence type="ECO:0000313" key="31">
    <source>
        <dbReference type="EMBL" id="KAA1136591.1"/>
    </source>
</evidence>